<organism evidence="5 6">
    <name type="scientific">Paenibacillus ferrarius</name>
    <dbReference type="NCBI Taxonomy" id="1469647"/>
    <lineage>
        <taxon>Bacteria</taxon>
        <taxon>Bacillati</taxon>
        <taxon>Bacillota</taxon>
        <taxon>Bacilli</taxon>
        <taxon>Bacillales</taxon>
        <taxon>Paenibacillaceae</taxon>
        <taxon>Paenibacillus</taxon>
    </lineage>
</organism>
<reference evidence="6" key="1">
    <citation type="submission" date="2016-07" db="EMBL/GenBank/DDBJ databases">
        <authorList>
            <person name="Florea S."/>
            <person name="Webb J.S."/>
            <person name="Jaromczyk J."/>
            <person name="Schardl C.L."/>
        </authorList>
    </citation>
    <scope>NUCLEOTIDE SEQUENCE [LARGE SCALE GENOMIC DNA]</scope>
    <source>
        <strain evidence="6">CY1</strain>
    </source>
</reference>
<dbReference type="SUPFAM" id="SSF51735">
    <property type="entry name" value="NAD(P)-binding Rossmann-fold domains"/>
    <property type="match status" value="1"/>
</dbReference>
<dbReference type="EMBL" id="MBTG01000004">
    <property type="protein sequence ID" value="OPH60310.1"/>
    <property type="molecule type" value="Genomic_DNA"/>
</dbReference>
<accession>A0A1V4HQ18</accession>
<keyword evidence="2" id="KW-0560">Oxidoreductase</keyword>
<dbReference type="AlphaFoldDB" id="A0A1V4HQ18"/>
<evidence type="ECO:0000259" key="4">
    <source>
        <dbReference type="Pfam" id="PF01370"/>
    </source>
</evidence>
<evidence type="ECO:0000313" key="6">
    <source>
        <dbReference type="Proteomes" id="UP000190626"/>
    </source>
</evidence>
<evidence type="ECO:0000313" key="5">
    <source>
        <dbReference type="EMBL" id="OPH60310.1"/>
    </source>
</evidence>
<evidence type="ECO:0000256" key="1">
    <source>
        <dbReference type="ARBA" id="ARBA00007637"/>
    </source>
</evidence>
<name>A0A1V4HQ18_9BACL</name>
<dbReference type="RefSeq" id="WP_079409770.1">
    <property type="nucleotide sequence ID" value="NZ_MBTG01000004.1"/>
</dbReference>
<dbReference type="GO" id="GO:0016491">
    <property type="term" value="F:oxidoreductase activity"/>
    <property type="evidence" value="ECO:0007669"/>
    <property type="project" value="UniProtKB-KW"/>
</dbReference>
<dbReference type="InterPro" id="IPR036291">
    <property type="entry name" value="NAD(P)-bd_dom_sf"/>
</dbReference>
<comment type="similarity">
    <text evidence="1">Belongs to the NAD(P)-dependent epimerase/dehydratase family.</text>
</comment>
<feature type="domain" description="NAD-dependent epimerase/dehydratase" evidence="4">
    <location>
        <begin position="3"/>
        <end position="164"/>
    </location>
</feature>
<evidence type="ECO:0000256" key="2">
    <source>
        <dbReference type="ARBA" id="ARBA00023002"/>
    </source>
</evidence>
<sequence>MKILITGAAGRIGSVLANFLKDRFTLRLADLDTSMLTRYAQGDHEYIALNITDVDACHQACQGIDVVIHLAADPSPQAGFYESLLDNNIKGTFNMFRAAKDQGVRRFLTASSVQTIEGYPLDSQLYANMPTRPHNLYGVSKCFAESLACYFGYAEDMQSVAIRIGAFDDSPAEEEDLTARDMSAYLHPADLCDLILKTIVSDKLGPFTILHAISDNRFKRLDLTETKALVDYDPKANAFERNHIHFHDNPHDSNPPNKGK</sequence>
<evidence type="ECO:0000256" key="3">
    <source>
        <dbReference type="ARBA" id="ARBA00023027"/>
    </source>
</evidence>
<dbReference type="STRING" id="1469647.BC351_17585"/>
<comment type="caution">
    <text evidence="5">The sequence shown here is derived from an EMBL/GenBank/DDBJ whole genome shotgun (WGS) entry which is preliminary data.</text>
</comment>
<dbReference type="Proteomes" id="UP000190626">
    <property type="component" value="Unassembled WGS sequence"/>
</dbReference>
<dbReference type="OrthoDB" id="9779902at2"/>
<dbReference type="PANTHER" id="PTHR43103:SF5">
    <property type="entry name" value="4-EPIMERASE, PUTATIVE (AFU_ORTHOLOGUE AFUA_7G00360)-RELATED"/>
    <property type="match status" value="1"/>
</dbReference>
<keyword evidence="6" id="KW-1185">Reference proteome</keyword>
<dbReference type="Pfam" id="PF01370">
    <property type="entry name" value="Epimerase"/>
    <property type="match status" value="1"/>
</dbReference>
<dbReference type="PANTHER" id="PTHR43103">
    <property type="entry name" value="NUCLEOSIDE-DIPHOSPHATE-SUGAR EPIMERASE"/>
    <property type="match status" value="1"/>
</dbReference>
<dbReference type="InterPro" id="IPR001509">
    <property type="entry name" value="Epimerase_deHydtase"/>
</dbReference>
<dbReference type="Gene3D" id="3.40.50.720">
    <property type="entry name" value="NAD(P)-binding Rossmann-like Domain"/>
    <property type="match status" value="1"/>
</dbReference>
<keyword evidence="3" id="KW-0520">NAD</keyword>
<protein>
    <submittedName>
        <fullName evidence="5">Epimerase</fullName>
    </submittedName>
</protein>
<proteinExistence type="inferred from homology"/>
<gene>
    <name evidence="5" type="ORF">BC351_17585</name>
</gene>